<sequence>MAKSQFPIGLGIKTNRELTLWAGKIPAHTRLYGGFAGETLGFVLRVHQVLDGENFVQLLGAQQAALKNDFADVLAGLGTDLADDIPFVVADEGVQVGHDTDGVQHVIHADFRVGGDTFHALLAQGNTGFFHQAQGFEQRLTNHRLHDVQLQLTGFGGEGDGDVVTEYLEAGLVDHFRDNRVDLGRHDGGARLHFRQVDLFQCSARAGGEQTQVITDLGQLHGQTLDGAVQHDVGATVGGRFDQIFCWHIGTTGDLGQTLDGQCRVLGRSVQTGTDGGCAQVHFQQQLLATLDGLDLFTQGHGECVELLTQGHRNRILQLGTAHLQDVFELFRFGIECRDQVLQRVQSHVGAVDHSNAETGGVGIVGGLALVDVVVRVDDVVTAFLQTHDFQGDVGQYFVGVHVDGGTGTTLVNVDRELVEAFAGVQHQVAGFYDLVSNFRTDGTQFTVCQRSGLLGQHHTADEFRNVRNLLRADLEVLDSAQGVHTVVEIIGNFFGAQQVFFNADVLDVAHCNASEIR</sequence>
<accession>A0A653LDM1</accession>
<dbReference type="Proteomes" id="UP000439123">
    <property type="component" value="Unassembled WGS sequence"/>
</dbReference>
<gene>
    <name evidence="1" type="ORF">AERO8C_90105</name>
</gene>
<evidence type="ECO:0000313" key="2">
    <source>
        <dbReference type="Proteomes" id="UP000439123"/>
    </source>
</evidence>
<organism evidence="1 2">
    <name type="scientific">Aeromonas veronii</name>
    <dbReference type="NCBI Taxonomy" id="654"/>
    <lineage>
        <taxon>Bacteria</taxon>
        <taxon>Pseudomonadati</taxon>
        <taxon>Pseudomonadota</taxon>
        <taxon>Gammaproteobacteria</taxon>
        <taxon>Aeromonadales</taxon>
        <taxon>Aeromonadaceae</taxon>
        <taxon>Aeromonas</taxon>
    </lineage>
</organism>
<name>A0A653LDM1_AERVE</name>
<reference evidence="1 2" key="1">
    <citation type="submission" date="2019-10" db="EMBL/GenBank/DDBJ databases">
        <authorList>
            <person name="Karimi E."/>
        </authorList>
    </citation>
    <scope>NUCLEOTIDE SEQUENCE [LARGE SCALE GENOMIC DNA]</scope>
    <source>
        <strain evidence="1">Aeromonas sp. 8C</strain>
    </source>
</reference>
<protein>
    <recommendedName>
        <fullName evidence="3">NAD-specific glutamate dehydrogenase</fullName>
    </recommendedName>
</protein>
<proteinExistence type="predicted"/>
<dbReference type="AlphaFoldDB" id="A0A653LDM1"/>
<evidence type="ECO:0008006" key="3">
    <source>
        <dbReference type="Google" id="ProtNLM"/>
    </source>
</evidence>
<dbReference type="EMBL" id="CABWLC010000022">
    <property type="protein sequence ID" value="VXA89401.1"/>
    <property type="molecule type" value="Genomic_DNA"/>
</dbReference>
<evidence type="ECO:0000313" key="1">
    <source>
        <dbReference type="EMBL" id="VXA89401.1"/>
    </source>
</evidence>